<dbReference type="PRINTS" id="PR00344">
    <property type="entry name" value="BCTRLSENSOR"/>
</dbReference>
<dbReference type="InterPro" id="IPR036097">
    <property type="entry name" value="HisK_dim/P_sf"/>
</dbReference>
<dbReference type="KEGG" id="gni:GNIT_1641"/>
<dbReference type="Gene3D" id="1.10.287.130">
    <property type="match status" value="1"/>
</dbReference>
<feature type="domain" description="PAS" evidence="15">
    <location>
        <begin position="180"/>
        <end position="250"/>
    </location>
</feature>
<dbReference type="PROSITE" id="PS50110">
    <property type="entry name" value="RESPONSE_REGULATORY"/>
    <property type="match status" value="2"/>
</dbReference>
<evidence type="ECO:0000256" key="6">
    <source>
        <dbReference type="ARBA" id="ARBA00022777"/>
    </source>
</evidence>
<dbReference type="Gene3D" id="3.40.50.2300">
    <property type="match status" value="2"/>
</dbReference>
<dbReference type="STRING" id="1085623.GNIT_1641"/>
<evidence type="ECO:0000256" key="11">
    <source>
        <dbReference type="PROSITE-ProRule" id="PRU00169"/>
    </source>
</evidence>
<dbReference type="AlphaFoldDB" id="G4QHC7"/>
<dbReference type="NCBIfam" id="TIGR00229">
    <property type="entry name" value="sensory_box"/>
    <property type="match status" value="1"/>
</dbReference>
<dbReference type="GO" id="GO:0005524">
    <property type="term" value="F:ATP binding"/>
    <property type="evidence" value="ECO:0007669"/>
    <property type="project" value="UniProtKB-KW"/>
</dbReference>
<sequence length="1045" mass="115820">MSLGRIGESGESYIINEQGLLVSLSRFKETLINLDKIAGSESEILAVQLTVPSKDAPANTQLTEMAKSITQFESSQNLGGYVGYRGAQVIGTWKWLPELHLGIATEISFAEANLPFEKAKNTIIALVAVNIGIALSTSIVFFVMSNTTNRKLRKSASILEETVDSRTHELLKIAKELESQKMTLQSILDNIPDPIFCKDSDGRYVQINKSFAKLTGYSQAFIVDKTDYELYDKDEAEFFTKDDEKLLSSGLAHIVERNTIDVTGKELLFETRKTLIHYAGEDKAGILGISRDITDRKRYEGAMLNATKAAQEASNAKSEFLARMSHEIRTPMNGVLGMIDLLLDTRLTSDQTHKLKVAKNSASSLLTIINDILDFSRVEAGRMEIESLDFNLPQQIENVAQTLAIRSDAKGIELIVDVSDIQQKMVVGDAVRLRQVLTNLISNAIKFTEVGQIVVRAKTINQGDTTRLECSVEDTGIGIPDSKLEHLFESFMQVDTSTTRVYGGSGLGLAICERLIELMGGRIQVSSSINKGTIFSFDINLKTSLLEDKPQARSNIVDWQILVVDDNETNREILASQLENWGVKPILAIDAFDALDKLNSAPLELDLIITDMNMPNKDGLSLVADIKMIDRYKDIKILMLSSMSFQMSVAEFGSLGLDSCLMKPVGSSELFNTIALMSGDESTASNNIKAVNANNQLPEIVKWPSYHKVLIVEDNSVNQLVAEGLLKKFGLQYGVAIDGSIAIQTLIQSELDQPYTLILMDCQMPVLDGYKATAKIRQGDAGERYKNIPIIAMTANAMKGDREKCLQSGMNDYVPKPIDVGVLQKALVSGFSLTPKPLLNFHMLGSVDKNMITDSQIIIPNNLLTMDWESAPPILINQPTIYLKSLALFKKQHGDTSFVFPTNRVDMDLLRDKLHTIKGSSGNVGLIKLYRLAIVLEEKISENKLISSDLKRFNLLLGDAISDIDNVLEINKKDNFESDTKRLVKDILNEIMPLVSRSELVPFELVDELADIAKDHDDDLILHVIVNALEEFDYEKTKKLIEGTL</sequence>
<dbReference type="InterPro" id="IPR005467">
    <property type="entry name" value="His_kinase_dom"/>
</dbReference>
<dbReference type="PROSITE" id="PS50109">
    <property type="entry name" value="HIS_KIN"/>
    <property type="match status" value="1"/>
</dbReference>
<dbReference type="InterPro" id="IPR035965">
    <property type="entry name" value="PAS-like_dom_sf"/>
</dbReference>
<dbReference type="GO" id="GO:0000155">
    <property type="term" value="F:phosphorelay sensor kinase activity"/>
    <property type="evidence" value="ECO:0007669"/>
    <property type="project" value="InterPro"/>
</dbReference>
<evidence type="ECO:0000259" key="13">
    <source>
        <dbReference type="PROSITE" id="PS50109"/>
    </source>
</evidence>
<dbReference type="InterPro" id="IPR008207">
    <property type="entry name" value="Sig_transdc_His_kin_Hpt_dom"/>
</dbReference>
<dbReference type="Gene3D" id="1.20.120.160">
    <property type="entry name" value="HPT domain"/>
    <property type="match status" value="1"/>
</dbReference>
<evidence type="ECO:0000259" key="16">
    <source>
        <dbReference type="PROSITE" id="PS50113"/>
    </source>
</evidence>
<keyword evidence="7" id="KW-0067">ATP-binding</keyword>
<dbReference type="Pfam" id="PF08448">
    <property type="entry name" value="PAS_4"/>
    <property type="match status" value="1"/>
</dbReference>
<feature type="modified residue" description="4-aspartylphosphate" evidence="11">
    <location>
        <position position="611"/>
    </location>
</feature>
<feature type="transmembrane region" description="Helical" evidence="12">
    <location>
        <begin position="123"/>
        <end position="144"/>
    </location>
</feature>
<dbReference type="HOGENOM" id="CLU_291838_0_0_6"/>
<name>G4QHC7_GLANF</name>
<dbReference type="OrthoDB" id="9810730at2"/>
<dbReference type="EC" id="2.7.13.3" evidence="2"/>
<dbReference type="PANTHER" id="PTHR45339">
    <property type="entry name" value="HYBRID SIGNAL TRANSDUCTION HISTIDINE KINASE J"/>
    <property type="match status" value="1"/>
</dbReference>
<evidence type="ECO:0000256" key="8">
    <source>
        <dbReference type="ARBA" id="ARBA00023012"/>
    </source>
</evidence>
<evidence type="ECO:0000259" key="15">
    <source>
        <dbReference type="PROSITE" id="PS50112"/>
    </source>
</evidence>
<dbReference type="GO" id="GO:0005886">
    <property type="term" value="C:plasma membrane"/>
    <property type="evidence" value="ECO:0007669"/>
    <property type="project" value="UniProtKB-SubCell"/>
</dbReference>
<dbReference type="SUPFAM" id="SSF52172">
    <property type="entry name" value="CheY-like"/>
    <property type="match status" value="2"/>
</dbReference>
<accession>G4QHC7</accession>
<dbReference type="SMART" id="SM00091">
    <property type="entry name" value="PAS"/>
    <property type="match status" value="1"/>
</dbReference>
<dbReference type="CDD" id="cd17546">
    <property type="entry name" value="REC_hyHK_CKI1_RcsC-like"/>
    <property type="match status" value="1"/>
</dbReference>
<dbReference type="SMART" id="SM00388">
    <property type="entry name" value="HisKA"/>
    <property type="match status" value="1"/>
</dbReference>
<dbReference type="InterPro" id="IPR011006">
    <property type="entry name" value="CheY-like_superfamily"/>
</dbReference>
<evidence type="ECO:0000256" key="1">
    <source>
        <dbReference type="ARBA" id="ARBA00000085"/>
    </source>
</evidence>
<keyword evidence="18" id="KW-1185">Reference proteome</keyword>
<evidence type="ECO:0000256" key="12">
    <source>
        <dbReference type="SAM" id="Phobius"/>
    </source>
</evidence>
<comment type="subunit">
    <text evidence="9">At low DSF concentrations, interacts with RpfF.</text>
</comment>
<dbReference type="InterPro" id="IPR003594">
    <property type="entry name" value="HATPase_dom"/>
</dbReference>
<evidence type="ECO:0000256" key="3">
    <source>
        <dbReference type="ARBA" id="ARBA00022553"/>
    </source>
</evidence>
<dbReference type="FunFam" id="3.30.565.10:FF:000010">
    <property type="entry name" value="Sensor histidine kinase RcsC"/>
    <property type="match status" value="1"/>
</dbReference>
<gene>
    <name evidence="17" type="ordered locus">GNIT_1641</name>
</gene>
<keyword evidence="4" id="KW-0808">Transferase</keyword>
<dbReference type="InterPro" id="IPR001789">
    <property type="entry name" value="Sig_transdc_resp-reg_receiver"/>
</dbReference>
<dbReference type="Proteomes" id="UP000009282">
    <property type="component" value="Chromosome"/>
</dbReference>
<feature type="domain" description="Histidine kinase" evidence="13">
    <location>
        <begin position="323"/>
        <end position="543"/>
    </location>
</feature>
<dbReference type="InterPro" id="IPR036890">
    <property type="entry name" value="HATPase_C_sf"/>
</dbReference>
<dbReference type="InterPro" id="IPR013656">
    <property type="entry name" value="PAS_4"/>
</dbReference>
<dbReference type="InterPro" id="IPR000014">
    <property type="entry name" value="PAS"/>
</dbReference>
<dbReference type="Pfam" id="PF02518">
    <property type="entry name" value="HATPase_c"/>
    <property type="match status" value="1"/>
</dbReference>
<feature type="domain" description="Response regulatory" evidence="14">
    <location>
        <begin position="708"/>
        <end position="831"/>
    </location>
</feature>
<dbReference type="InterPro" id="IPR036641">
    <property type="entry name" value="HPT_dom_sf"/>
</dbReference>
<dbReference type="Pfam" id="PF00072">
    <property type="entry name" value="Response_reg"/>
    <property type="match status" value="2"/>
</dbReference>
<feature type="domain" description="PAC" evidence="16">
    <location>
        <begin position="253"/>
        <end position="305"/>
    </location>
</feature>
<dbReference type="SUPFAM" id="SSF47226">
    <property type="entry name" value="Histidine-containing phosphotransfer domain, HPT domain"/>
    <property type="match status" value="1"/>
</dbReference>
<dbReference type="Pfam" id="PF00512">
    <property type="entry name" value="HisKA"/>
    <property type="match status" value="1"/>
</dbReference>
<evidence type="ECO:0000256" key="5">
    <source>
        <dbReference type="ARBA" id="ARBA00022741"/>
    </source>
</evidence>
<dbReference type="FunFam" id="1.10.287.130:FF:000002">
    <property type="entry name" value="Two-component osmosensing histidine kinase"/>
    <property type="match status" value="1"/>
</dbReference>
<dbReference type="Gene3D" id="3.30.450.20">
    <property type="entry name" value="PAS domain"/>
    <property type="match status" value="1"/>
</dbReference>
<evidence type="ECO:0000256" key="2">
    <source>
        <dbReference type="ARBA" id="ARBA00012438"/>
    </source>
</evidence>
<dbReference type="InterPro" id="IPR000700">
    <property type="entry name" value="PAS-assoc_C"/>
</dbReference>
<organism evidence="17 18">
    <name type="scientific">Glaciecola nitratireducens (strain JCM 12485 / KCTC 12276 / FR1064)</name>
    <dbReference type="NCBI Taxonomy" id="1085623"/>
    <lineage>
        <taxon>Bacteria</taxon>
        <taxon>Pseudomonadati</taxon>
        <taxon>Pseudomonadota</taxon>
        <taxon>Gammaproteobacteria</taxon>
        <taxon>Alteromonadales</taxon>
        <taxon>Alteromonadaceae</taxon>
        <taxon>Brumicola</taxon>
    </lineage>
</organism>
<evidence type="ECO:0000259" key="14">
    <source>
        <dbReference type="PROSITE" id="PS50110"/>
    </source>
</evidence>
<keyword evidence="12" id="KW-0812">Transmembrane</keyword>
<dbReference type="InterPro" id="IPR004358">
    <property type="entry name" value="Sig_transdc_His_kin-like_C"/>
</dbReference>
<protein>
    <recommendedName>
        <fullName evidence="10">Sensory/regulatory protein RpfC</fullName>
        <ecNumber evidence="2">2.7.13.3</ecNumber>
    </recommendedName>
</protein>
<proteinExistence type="predicted"/>
<dbReference type="CDD" id="cd00082">
    <property type="entry name" value="HisKA"/>
    <property type="match status" value="1"/>
</dbReference>
<dbReference type="PROSITE" id="PS50112">
    <property type="entry name" value="PAS"/>
    <property type="match status" value="1"/>
</dbReference>
<dbReference type="Gene3D" id="3.30.565.10">
    <property type="entry name" value="Histidine kinase-like ATPase, C-terminal domain"/>
    <property type="match status" value="1"/>
</dbReference>
<dbReference type="RefSeq" id="WP_014108632.1">
    <property type="nucleotide sequence ID" value="NC_016041.1"/>
</dbReference>
<evidence type="ECO:0000313" key="18">
    <source>
        <dbReference type="Proteomes" id="UP000009282"/>
    </source>
</evidence>
<evidence type="ECO:0000256" key="4">
    <source>
        <dbReference type="ARBA" id="ARBA00022679"/>
    </source>
</evidence>
<keyword evidence="8" id="KW-0902">Two-component regulatory system</keyword>
<dbReference type="PANTHER" id="PTHR45339:SF5">
    <property type="entry name" value="HISTIDINE KINASE"/>
    <property type="match status" value="1"/>
</dbReference>
<feature type="domain" description="Response regulatory" evidence="14">
    <location>
        <begin position="560"/>
        <end position="678"/>
    </location>
</feature>
<dbReference type="CDD" id="cd16922">
    <property type="entry name" value="HATPase_EvgS-ArcB-TorS-like"/>
    <property type="match status" value="1"/>
</dbReference>
<dbReference type="SMART" id="SM00448">
    <property type="entry name" value="REC"/>
    <property type="match status" value="2"/>
</dbReference>
<dbReference type="SUPFAM" id="SSF55874">
    <property type="entry name" value="ATPase domain of HSP90 chaperone/DNA topoisomerase II/histidine kinase"/>
    <property type="match status" value="1"/>
</dbReference>
<keyword evidence="12" id="KW-0472">Membrane</keyword>
<evidence type="ECO:0000256" key="7">
    <source>
        <dbReference type="ARBA" id="ARBA00022840"/>
    </source>
</evidence>
<dbReference type="SUPFAM" id="SSF55785">
    <property type="entry name" value="PYP-like sensor domain (PAS domain)"/>
    <property type="match status" value="1"/>
</dbReference>
<dbReference type="eggNOG" id="COG5002">
    <property type="taxonomic scope" value="Bacteria"/>
</dbReference>
<evidence type="ECO:0000313" key="17">
    <source>
        <dbReference type="EMBL" id="AEP29758.1"/>
    </source>
</evidence>
<evidence type="ECO:0000256" key="10">
    <source>
        <dbReference type="ARBA" id="ARBA00068150"/>
    </source>
</evidence>
<feature type="modified residue" description="4-aspartylphosphate" evidence="11">
    <location>
        <position position="761"/>
    </location>
</feature>
<comment type="catalytic activity">
    <reaction evidence="1">
        <text>ATP + protein L-histidine = ADP + protein N-phospho-L-histidine.</text>
        <dbReference type="EC" id="2.7.13.3"/>
    </reaction>
</comment>
<keyword evidence="3 11" id="KW-0597">Phosphoprotein</keyword>
<dbReference type="EMBL" id="CP003060">
    <property type="protein sequence ID" value="AEP29758.1"/>
    <property type="molecule type" value="Genomic_DNA"/>
</dbReference>
<dbReference type="InterPro" id="IPR003661">
    <property type="entry name" value="HisK_dim/P_dom"/>
</dbReference>
<keyword evidence="5" id="KW-0547">Nucleotide-binding</keyword>
<dbReference type="PROSITE" id="PS50113">
    <property type="entry name" value="PAC"/>
    <property type="match status" value="1"/>
</dbReference>
<dbReference type="eggNOG" id="COG0642">
    <property type="taxonomic scope" value="Bacteria"/>
</dbReference>
<keyword evidence="12" id="KW-1133">Transmembrane helix</keyword>
<dbReference type="CDD" id="cd00130">
    <property type="entry name" value="PAS"/>
    <property type="match status" value="1"/>
</dbReference>
<reference evidence="17 18" key="1">
    <citation type="journal article" date="2011" name="J. Bacteriol.">
        <title>Complete genome sequence of seawater bacterium Glaciecola nitratireducens FR1064T.</title>
        <authorList>
            <person name="Bian F."/>
            <person name="Qin Q.L."/>
            <person name="Xie B.B."/>
            <person name="Shu Y.L."/>
            <person name="Zhang X.Y."/>
            <person name="Yu Y."/>
            <person name="Chen B."/>
            <person name="Chen X.L."/>
            <person name="Zhou B.C."/>
            <person name="Zhang Y.Z."/>
        </authorList>
    </citation>
    <scope>NUCLEOTIDE SEQUENCE [LARGE SCALE GENOMIC DNA]</scope>
    <source>
        <strain evidence="18">JCM 12485 / KCTC 12276 / FR1064</strain>
    </source>
</reference>
<keyword evidence="6" id="KW-0418">Kinase</keyword>
<evidence type="ECO:0000256" key="9">
    <source>
        <dbReference type="ARBA" id="ARBA00064003"/>
    </source>
</evidence>
<dbReference type="SUPFAM" id="SSF47384">
    <property type="entry name" value="Homodimeric domain of signal transducing histidine kinase"/>
    <property type="match status" value="1"/>
</dbReference>
<dbReference type="SMART" id="SM00387">
    <property type="entry name" value="HATPase_c"/>
    <property type="match status" value="1"/>
</dbReference>
<dbReference type="Pfam" id="PF01627">
    <property type="entry name" value="Hpt"/>
    <property type="match status" value="1"/>
</dbReference>